<evidence type="ECO:0000313" key="1">
    <source>
        <dbReference type="EMBL" id="GAG34371.1"/>
    </source>
</evidence>
<dbReference type="InterPro" id="IPR029039">
    <property type="entry name" value="Flavoprotein-like_sf"/>
</dbReference>
<feature type="non-terminal residue" evidence="1">
    <location>
        <position position="1"/>
    </location>
</feature>
<dbReference type="PANTHER" id="PTHR43717:SF1">
    <property type="entry name" value="ANAEROBIC NITRIC OXIDE REDUCTASE FLAVORUBREDOXIN"/>
    <property type="match status" value="1"/>
</dbReference>
<evidence type="ECO:0008006" key="2">
    <source>
        <dbReference type="Google" id="ProtNLM"/>
    </source>
</evidence>
<dbReference type="Gene3D" id="3.40.50.360">
    <property type="match status" value="1"/>
</dbReference>
<dbReference type="PANTHER" id="PTHR43717">
    <property type="entry name" value="ANAEROBIC NITRIC OXIDE REDUCTASE FLAVORUBREDOXIN"/>
    <property type="match status" value="1"/>
</dbReference>
<proteinExistence type="predicted"/>
<dbReference type="EMBL" id="BARS01044268">
    <property type="protein sequence ID" value="GAG34371.1"/>
    <property type="molecule type" value="Genomic_DNA"/>
</dbReference>
<organism evidence="1">
    <name type="scientific">marine sediment metagenome</name>
    <dbReference type="NCBI Taxonomy" id="412755"/>
    <lineage>
        <taxon>unclassified sequences</taxon>
        <taxon>metagenomes</taxon>
        <taxon>ecological metagenomes</taxon>
    </lineage>
</organism>
<sequence length="72" mass="7830">KGLKPRNLIGAAFGSYGWSGEAVGQVEDVLRGMKVDLIGESIKAKYVPDDEALARCYSQGMLVAEKLRELCQ</sequence>
<reference evidence="1" key="1">
    <citation type="journal article" date="2014" name="Front. Microbiol.">
        <title>High frequency of phylogenetically diverse reductive dehalogenase-homologous genes in deep subseafloor sedimentary metagenomes.</title>
        <authorList>
            <person name="Kawai M."/>
            <person name="Futagami T."/>
            <person name="Toyoda A."/>
            <person name="Takaki Y."/>
            <person name="Nishi S."/>
            <person name="Hori S."/>
            <person name="Arai W."/>
            <person name="Tsubouchi T."/>
            <person name="Morono Y."/>
            <person name="Uchiyama I."/>
            <person name="Ito T."/>
            <person name="Fujiyama A."/>
            <person name="Inagaki F."/>
            <person name="Takami H."/>
        </authorList>
    </citation>
    <scope>NUCLEOTIDE SEQUENCE</scope>
    <source>
        <strain evidence="1">Expedition CK06-06</strain>
    </source>
</reference>
<gene>
    <name evidence="1" type="ORF">S01H1_66913</name>
</gene>
<protein>
    <recommendedName>
        <fullName evidence="2">Flavodoxin-like domain-containing protein</fullName>
    </recommendedName>
</protein>
<dbReference type="AlphaFoldDB" id="X0YC10"/>
<accession>X0YC10</accession>
<comment type="caution">
    <text evidence="1">The sequence shown here is derived from an EMBL/GenBank/DDBJ whole genome shotgun (WGS) entry which is preliminary data.</text>
</comment>
<name>X0YC10_9ZZZZ</name>
<dbReference type="SUPFAM" id="SSF52218">
    <property type="entry name" value="Flavoproteins"/>
    <property type="match status" value="1"/>
</dbReference>